<organism evidence="1 2">
    <name type="scientific">Lentilactobacillus terminaliae</name>
    <dbReference type="NCBI Taxonomy" id="3003483"/>
    <lineage>
        <taxon>Bacteria</taxon>
        <taxon>Bacillati</taxon>
        <taxon>Bacillota</taxon>
        <taxon>Bacilli</taxon>
        <taxon>Lactobacillales</taxon>
        <taxon>Lactobacillaceae</taxon>
        <taxon>Lentilactobacillus</taxon>
    </lineage>
</organism>
<keyword evidence="2" id="KW-1185">Reference proteome</keyword>
<dbReference type="EMBL" id="CP168151">
    <property type="protein sequence ID" value="XFD39188.1"/>
    <property type="molecule type" value="Genomic_DNA"/>
</dbReference>
<evidence type="ECO:0000313" key="1">
    <source>
        <dbReference type="EMBL" id="XFD39188.1"/>
    </source>
</evidence>
<dbReference type="Proteomes" id="UP001149860">
    <property type="component" value="Chromosome"/>
</dbReference>
<gene>
    <name evidence="1" type="ORF">O0236_007060</name>
</gene>
<proteinExistence type="predicted"/>
<accession>A0ACD5DCS6</accession>
<sequence>MSAVNRITIKEWAKKELNQHFRFYVILIICALLALILSQGISSWYQFSNVGDPDPVVSTWLGIAFLISVIASMFKTSAMFTMIDITRGETDQTEPMQKTFSIFDNGQYFIGWVVINILIAIFVFLWSLLLIFPGIIKGYSYSQAVFIYRDAIKRGEKMGYLEAITESRHRMNGKKWFLFVFDFSFFGWIILTSITAGILGIWVYPYYWLAKAKFYSEFIDNPAQAQEEPVTPIDPPIE</sequence>
<protein>
    <submittedName>
        <fullName evidence="1">DUF975 family protein</fullName>
    </submittedName>
</protein>
<evidence type="ECO:0000313" key="2">
    <source>
        <dbReference type="Proteomes" id="UP001149860"/>
    </source>
</evidence>
<reference evidence="1" key="1">
    <citation type="submission" date="2024-08" db="EMBL/GenBank/DDBJ databases">
        <title>Lentilactobacillus sp. nov., isolated from tree bark.</title>
        <authorList>
            <person name="Phuengjayaem S."/>
            <person name="Tanasupawat S."/>
        </authorList>
    </citation>
    <scope>NUCLEOTIDE SEQUENCE</scope>
    <source>
        <strain evidence="1">SPB1-3</strain>
    </source>
</reference>
<name>A0ACD5DCS6_9LACO</name>